<evidence type="ECO:0000313" key="2">
    <source>
        <dbReference type="EMBL" id="KAL0267583.1"/>
    </source>
</evidence>
<feature type="compositionally biased region" description="Polar residues" evidence="1">
    <location>
        <begin position="118"/>
        <end position="129"/>
    </location>
</feature>
<name>A0AAW2HD76_9NEOP</name>
<dbReference type="EMBL" id="JARGDH010000005">
    <property type="protein sequence ID" value="KAL0267583.1"/>
    <property type="molecule type" value="Genomic_DNA"/>
</dbReference>
<organism evidence="2">
    <name type="scientific">Menopon gallinae</name>
    <name type="common">poultry shaft louse</name>
    <dbReference type="NCBI Taxonomy" id="328185"/>
    <lineage>
        <taxon>Eukaryota</taxon>
        <taxon>Metazoa</taxon>
        <taxon>Ecdysozoa</taxon>
        <taxon>Arthropoda</taxon>
        <taxon>Hexapoda</taxon>
        <taxon>Insecta</taxon>
        <taxon>Pterygota</taxon>
        <taxon>Neoptera</taxon>
        <taxon>Paraneoptera</taxon>
        <taxon>Psocodea</taxon>
        <taxon>Troctomorpha</taxon>
        <taxon>Phthiraptera</taxon>
        <taxon>Amblycera</taxon>
        <taxon>Menoponidae</taxon>
        <taxon>Menopon</taxon>
    </lineage>
</organism>
<feature type="compositionally biased region" description="Low complexity" evidence="1">
    <location>
        <begin position="71"/>
        <end position="94"/>
    </location>
</feature>
<feature type="region of interest" description="Disordered" evidence="1">
    <location>
        <begin position="63"/>
        <end position="137"/>
    </location>
</feature>
<reference evidence="2" key="1">
    <citation type="journal article" date="2024" name="Gigascience">
        <title>Chromosome-level genome of the poultry shaft louse Menopon gallinae provides insight into the host-switching and adaptive evolution of parasitic lice.</title>
        <authorList>
            <person name="Xu Y."/>
            <person name="Ma L."/>
            <person name="Liu S."/>
            <person name="Liang Y."/>
            <person name="Liu Q."/>
            <person name="He Z."/>
            <person name="Tian L."/>
            <person name="Duan Y."/>
            <person name="Cai W."/>
            <person name="Li H."/>
            <person name="Song F."/>
        </authorList>
    </citation>
    <scope>NUCLEOTIDE SEQUENCE</scope>
    <source>
        <strain evidence="2">Cailab_2023a</strain>
    </source>
</reference>
<protein>
    <submittedName>
        <fullName evidence="2">Uncharacterized protein</fullName>
    </submittedName>
</protein>
<dbReference type="AlphaFoldDB" id="A0AAW2HD76"/>
<evidence type="ECO:0000256" key="1">
    <source>
        <dbReference type="SAM" id="MobiDB-lite"/>
    </source>
</evidence>
<gene>
    <name evidence="2" type="ORF">PYX00_009816</name>
</gene>
<sequence>MSNIVKNGNGIHQNVIVNELVRKNNLIQKLIPYFILSKRINASNGFEMLSSLPTLNNLADLISPKSHNSDHINNNNNNNNNNGLNKNSLAHNNNVVHGVHPYSKPSPPRRSPTPATALTSSANSPVTPDQNERSTDT</sequence>
<accession>A0AAW2HD76</accession>
<proteinExistence type="predicted"/>
<comment type="caution">
    <text evidence="2">The sequence shown here is derived from an EMBL/GenBank/DDBJ whole genome shotgun (WGS) entry which is preliminary data.</text>
</comment>